<evidence type="ECO:0000256" key="1">
    <source>
        <dbReference type="SAM" id="MobiDB-lite"/>
    </source>
</evidence>
<evidence type="ECO:0000259" key="2">
    <source>
        <dbReference type="Pfam" id="PF12697"/>
    </source>
</evidence>
<feature type="domain" description="AB hydrolase-1" evidence="2">
    <location>
        <begin position="1"/>
        <end position="118"/>
    </location>
</feature>
<reference evidence="4 5" key="2">
    <citation type="submission" date="2017-06" db="EMBL/GenBank/DDBJ databases">
        <authorList>
            <person name="Varghese N."/>
            <person name="Submissions S."/>
        </authorList>
    </citation>
    <scope>NUCLEOTIDE SEQUENCE [LARGE SCALE GENOMIC DNA]</scope>
    <source>
        <strain evidence="4 5">RLD-1</strain>
    </source>
</reference>
<evidence type="ECO:0000313" key="6">
    <source>
        <dbReference type="Proteomes" id="UP000199693"/>
    </source>
</evidence>
<reference evidence="3 6" key="1">
    <citation type="submission" date="2016-10" db="EMBL/GenBank/DDBJ databases">
        <authorList>
            <person name="de Groot N.N."/>
        </authorList>
    </citation>
    <scope>NUCLEOTIDE SEQUENCE [LARGE SCALE GENOMIC DNA]</scope>
    <source>
        <strain evidence="3 6">CCM 7361</strain>
    </source>
</reference>
<protein>
    <submittedName>
        <fullName evidence="3">Alpha/beta hydrolase family protein</fullName>
    </submittedName>
</protein>
<feature type="region of interest" description="Disordered" evidence="1">
    <location>
        <begin position="83"/>
        <end position="158"/>
    </location>
</feature>
<dbReference type="InterPro" id="IPR000073">
    <property type="entry name" value="AB_hydrolase_1"/>
</dbReference>
<dbReference type="EMBL" id="FZPC01000022">
    <property type="protein sequence ID" value="SNT34018.1"/>
    <property type="molecule type" value="Genomic_DNA"/>
</dbReference>
<dbReference type="PANTHER" id="PTHR37017:SF11">
    <property type="entry name" value="ESTERASE_LIPASE_THIOESTERASE DOMAIN-CONTAINING PROTEIN"/>
    <property type="match status" value="1"/>
</dbReference>
<keyword evidence="3" id="KW-0378">Hydrolase</keyword>
<proteinExistence type="predicted"/>
<dbReference type="GO" id="GO:0016787">
    <property type="term" value="F:hydrolase activity"/>
    <property type="evidence" value="ECO:0007669"/>
    <property type="project" value="UniProtKB-KW"/>
</dbReference>
<gene>
    <name evidence="3" type="ORF">SAMN05216189_1003196</name>
    <name evidence="4" type="ORF">SAMN06295949_12221</name>
</gene>
<dbReference type="Pfam" id="PF12697">
    <property type="entry name" value="Abhydrolase_6"/>
    <property type="match status" value="1"/>
</dbReference>
<dbReference type="SUPFAM" id="SSF53474">
    <property type="entry name" value="alpha/beta-Hydrolases"/>
    <property type="match status" value="1"/>
</dbReference>
<dbReference type="Gene3D" id="3.40.50.1820">
    <property type="entry name" value="alpha/beta hydrolase"/>
    <property type="match status" value="1"/>
</dbReference>
<dbReference type="InterPro" id="IPR052897">
    <property type="entry name" value="Sec-Metab_Biosynth_Hydrolase"/>
</dbReference>
<organism evidence="3 6">
    <name type="scientific">Pseudomonas delhiensis</name>
    <dbReference type="NCBI Taxonomy" id="366289"/>
    <lineage>
        <taxon>Bacteria</taxon>
        <taxon>Pseudomonadati</taxon>
        <taxon>Pseudomonadota</taxon>
        <taxon>Gammaproteobacteria</taxon>
        <taxon>Pseudomonadales</taxon>
        <taxon>Pseudomonadaceae</taxon>
        <taxon>Pseudomonas</taxon>
    </lineage>
</organism>
<sequence length="184" mass="19324">MVLVHGAFADASSWNGVTRILGHDGYSVVAAANPLHGVASDGAYVANILASLNTPVVLVGHSYGGNVKALVYVAAFAPEAGESAADVPAARQRSRGSRRGARRMPGSRPDQPRMKASSDGVGLGGRHPVREAGTQWSLSWPSQTRLERPCPRRTNGSGRFIARPSGHCRIEVSFKVNAFPEGAA</sequence>
<dbReference type="PANTHER" id="PTHR37017">
    <property type="entry name" value="AB HYDROLASE-1 DOMAIN-CONTAINING PROTEIN-RELATED"/>
    <property type="match status" value="1"/>
</dbReference>
<dbReference type="Proteomes" id="UP000198309">
    <property type="component" value="Unassembled WGS sequence"/>
</dbReference>
<accession>A0A239LVX6</accession>
<evidence type="ECO:0000313" key="5">
    <source>
        <dbReference type="Proteomes" id="UP000198309"/>
    </source>
</evidence>
<keyword evidence="5" id="KW-1185">Reference proteome</keyword>
<feature type="compositionally biased region" description="Polar residues" evidence="1">
    <location>
        <begin position="134"/>
        <end position="144"/>
    </location>
</feature>
<name>A0A239LVX6_9PSED</name>
<dbReference type="InterPro" id="IPR029058">
    <property type="entry name" value="AB_hydrolase_fold"/>
</dbReference>
<dbReference type="EMBL" id="FNEC01000003">
    <property type="protein sequence ID" value="SDI26617.1"/>
    <property type="molecule type" value="Genomic_DNA"/>
</dbReference>
<evidence type="ECO:0000313" key="3">
    <source>
        <dbReference type="EMBL" id="SDI26617.1"/>
    </source>
</evidence>
<evidence type="ECO:0000313" key="4">
    <source>
        <dbReference type="EMBL" id="SNT34018.1"/>
    </source>
</evidence>
<dbReference type="AlphaFoldDB" id="A0A239LVX6"/>
<dbReference type="Proteomes" id="UP000199693">
    <property type="component" value="Unassembled WGS sequence"/>
</dbReference>
<feature type="compositionally biased region" description="Basic residues" evidence="1">
    <location>
        <begin position="92"/>
        <end position="102"/>
    </location>
</feature>